<dbReference type="EMBL" id="JARKHS020014066">
    <property type="protein sequence ID" value="KAK8775506.1"/>
    <property type="molecule type" value="Genomic_DNA"/>
</dbReference>
<sequence length="67" mass="7595">MNKECTLKKSFVVKAVTFLQKIHVALLNFINAILYWLGLVNRLFIDHTIDSTTALSLYTSQLAVEVP</sequence>
<keyword evidence="1" id="KW-0812">Transmembrane</keyword>
<keyword evidence="1" id="KW-1133">Transmembrane helix</keyword>
<comment type="caution">
    <text evidence="2">The sequence shown here is derived from an EMBL/GenBank/DDBJ whole genome shotgun (WGS) entry which is preliminary data.</text>
</comment>
<accession>A0AAQ4EL87</accession>
<dbReference type="AlphaFoldDB" id="A0AAQ4EL87"/>
<dbReference type="Proteomes" id="UP001321473">
    <property type="component" value="Unassembled WGS sequence"/>
</dbReference>
<evidence type="ECO:0000256" key="1">
    <source>
        <dbReference type="SAM" id="Phobius"/>
    </source>
</evidence>
<gene>
    <name evidence="2" type="ORF">V5799_031150</name>
</gene>
<keyword evidence="1" id="KW-0472">Membrane</keyword>
<evidence type="ECO:0000313" key="3">
    <source>
        <dbReference type="Proteomes" id="UP001321473"/>
    </source>
</evidence>
<protein>
    <submittedName>
        <fullName evidence="2">Uncharacterized protein</fullName>
    </submittedName>
</protein>
<name>A0AAQ4EL87_AMBAM</name>
<proteinExistence type="predicted"/>
<organism evidence="2 3">
    <name type="scientific">Amblyomma americanum</name>
    <name type="common">Lone star tick</name>
    <dbReference type="NCBI Taxonomy" id="6943"/>
    <lineage>
        <taxon>Eukaryota</taxon>
        <taxon>Metazoa</taxon>
        <taxon>Ecdysozoa</taxon>
        <taxon>Arthropoda</taxon>
        <taxon>Chelicerata</taxon>
        <taxon>Arachnida</taxon>
        <taxon>Acari</taxon>
        <taxon>Parasitiformes</taxon>
        <taxon>Ixodida</taxon>
        <taxon>Ixodoidea</taxon>
        <taxon>Ixodidae</taxon>
        <taxon>Amblyomminae</taxon>
        <taxon>Amblyomma</taxon>
    </lineage>
</organism>
<evidence type="ECO:0000313" key="2">
    <source>
        <dbReference type="EMBL" id="KAK8775506.1"/>
    </source>
</evidence>
<feature type="transmembrane region" description="Helical" evidence="1">
    <location>
        <begin position="12"/>
        <end position="37"/>
    </location>
</feature>
<keyword evidence="3" id="KW-1185">Reference proteome</keyword>
<reference evidence="2 3" key="1">
    <citation type="journal article" date="2023" name="Arcadia Sci">
        <title>De novo assembly of a long-read Amblyomma americanum tick genome.</title>
        <authorList>
            <person name="Chou S."/>
            <person name="Poskanzer K.E."/>
            <person name="Rollins M."/>
            <person name="Thuy-Boun P.S."/>
        </authorList>
    </citation>
    <scope>NUCLEOTIDE SEQUENCE [LARGE SCALE GENOMIC DNA]</scope>
    <source>
        <strain evidence="2">F_SG_1</strain>
        <tissue evidence="2">Salivary glands</tissue>
    </source>
</reference>